<dbReference type="AlphaFoldDB" id="A0A7J0BQC4"/>
<sequence>MSDKQHRYRIGTADFSAIRNRNETRVLRMMEKVMSEPPGYQPDELSLHDIYALALNALPPRYTQTGTIVLRDPVKDEEILAAVRNAFAVVVQNPKY</sequence>
<dbReference type="Proteomes" id="UP000503820">
    <property type="component" value="Unassembled WGS sequence"/>
</dbReference>
<evidence type="ECO:0000313" key="1">
    <source>
        <dbReference type="EMBL" id="GFM35860.1"/>
    </source>
</evidence>
<dbReference type="Pfam" id="PF10719">
    <property type="entry name" value="ComFB"/>
    <property type="match status" value="1"/>
</dbReference>
<evidence type="ECO:0000313" key="2">
    <source>
        <dbReference type="Proteomes" id="UP000503820"/>
    </source>
</evidence>
<protein>
    <recommendedName>
        <fullName evidence="3">Competence protein ComFB</fullName>
    </recommendedName>
</protein>
<gene>
    <name evidence="1" type="ORF">DSM19430T_05440</name>
</gene>
<dbReference type="InterPro" id="IPR019657">
    <property type="entry name" value="ComFB"/>
</dbReference>
<keyword evidence="2" id="KW-1185">Reference proteome</keyword>
<dbReference type="EMBL" id="BLVP01000001">
    <property type="protein sequence ID" value="GFM35860.1"/>
    <property type="molecule type" value="Genomic_DNA"/>
</dbReference>
<proteinExistence type="predicted"/>
<dbReference type="RefSeq" id="WP_174408525.1">
    <property type="nucleotide sequence ID" value="NZ_BLVP01000001.1"/>
</dbReference>
<name>A0A7J0BQC4_9BACT</name>
<reference evidence="1 2" key="1">
    <citation type="submission" date="2020-05" db="EMBL/GenBank/DDBJ databases">
        <title>Draft genome sequence of Desulfovibrio psychrotolerans JS1T.</title>
        <authorList>
            <person name="Ueno A."/>
            <person name="Tamazawa S."/>
            <person name="Tamamura S."/>
            <person name="Murakami T."/>
            <person name="Kiyama T."/>
            <person name="Inomata H."/>
            <person name="Amano Y."/>
            <person name="Miyakawa K."/>
            <person name="Tamaki H."/>
            <person name="Naganuma T."/>
            <person name="Kaneko K."/>
        </authorList>
    </citation>
    <scope>NUCLEOTIDE SEQUENCE [LARGE SCALE GENOMIC DNA]</scope>
    <source>
        <strain evidence="1 2">JS1</strain>
    </source>
</reference>
<evidence type="ECO:0008006" key="3">
    <source>
        <dbReference type="Google" id="ProtNLM"/>
    </source>
</evidence>
<accession>A0A7J0BQC4</accession>
<organism evidence="1 2">
    <name type="scientific">Desulfovibrio psychrotolerans</name>
    <dbReference type="NCBI Taxonomy" id="415242"/>
    <lineage>
        <taxon>Bacteria</taxon>
        <taxon>Pseudomonadati</taxon>
        <taxon>Thermodesulfobacteriota</taxon>
        <taxon>Desulfovibrionia</taxon>
        <taxon>Desulfovibrionales</taxon>
        <taxon>Desulfovibrionaceae</taxon>
        <taxon>Desulfovibrio</taxon>
    </lineage>
</organism>
<comment type="caution">
    <text evidence="1">The sequence shown here is derived from an EMBL/GenBank/DDBJ whole genome shotgun (WGS) entry which is preliminary data.</text>
</comment>